<gene>
    <name evidence="1" type="ORF">BLNAU_20244</name>
</gene>
<accession>A0ABQ9X2L0</accession>
<dbReference type="Proteomes" id="UP001281761">
    <property type="component" value="Unassembled WGS sequence"/>
</dbReference>
<name>A0ABQ9X2L0_9EUKA</name>
<sequence length="166" mass="18630">MAVYYVICILYGRASRNLQRFDSIDLTPVLSLGRGGVYWVDFDEPPVLSVAFNSTMTFGFLDTFFVMQLVEVEAKMTSFERISVFSTVPLPTDPRTARWWSPICLSDIAAAQRPLRAQTSVQEPMRTGCPARAERETARLVVPLLPRQSAPSRLYVSAKASELSLF</sequence>
<evidence type="ECO:0000313" key="2">
    <source>
        <dbReference type="Proteomes" id="UP001281761"/>
    </source>
</evidence>
<reference evidence="1 2" key="1">
    <citation type="journal article" date="2022" name="bioRxiv">
        <title>Genomics of Preaxostyla Flagellates Illuminates Evolutionary Transitions and the Path Towards Mitochondrial Loss.</title>
        <authorList>
            <person name="Novak L.V.F."/>
            <person name="Treitli S.C."/>
            <person name="Pyrih J."/>
            <person name="Halakuc P."/>
            <person name="Pipaliya S.V."/>
            <person name="Vacek V."/>
            <person name="Brzon O."/>
            <person name="Soukal P."/>
            <person name="Eme L."/>
            <person name="Dacks J.B."/>
            <person name="Karnkowska A."/>
            <person name="Elias M."/>
            <person name="Hampl V."/>
        </authorList>
    </citation>
    <scope>NUCLEOTIDE SEQUENCE [LARGE SCALE GENOMIC DNA]</scope>
    <source>
        <strain evidence="1">NAU3</strain>
        <tissue evidence="1">Gut</tissue>
    </source>
</reference>
<proteinExistence type="predicted"/>
<organism evidence="1 2">
    <name type="scientific">Blattamonas nauphoetae</name>
    <dbReference type="NCBI Taxonomy" id="2049346"/>
    <lineage>
        <taxon>Eukaryota</taxon>
        <taxon>Metamonada</taxon>
        <taxon>Preaxostyla</taxon>
        <taxon>Oxymonadida</taxon>
        <taxon>Blattamonas</taxon>
    </lineage>
</organism>
<keyword evidence="2" id="KW-1185">Reference proteome</keyword>
<dbReference type="EMBL" id="JARBJD010000282">
    <property type="protein sequence ID" value="KAK2944846.1"/>
    <property type="molecule type" value="Genomic_DNA"/>
</dbReference>
<protein>
    <submittedName>
        <fullName evidence="1">Uncharacterized protein</fullName>
    </submittedName>
</protein>
<evidence type="ECO:0000313" key="1">
    <source>
        <dbReference type="EMBL" id="KAK2944846.1"/>
    </source>
</evidence>
<comment type="caution">
    <text evidence="1">The sequence shown here is derived from an EMBL/GenBank/DDBJ whole genome shotgun (WGS) entry which is preliminary data.</text>
</comment>